<sequence length="249" mass="26878">MALPVGKAQSALSVSGAQRYVLRNSDGKALVGSIFARASSVKVKRRSKRKLTWQRAISRLRRETFQAIDTISDSVESLTKSVTGLTAQFTRTNNDMVGLNRRVDALAQEEDAYATRITGEIASLQSRYQVLAREAAALSARTSDEVTLLNRRADALSLEQDEYAELITGDIATLQNQVQALTQALAALTSRETTIANILQPRINTAIVVETDAGQVAGTLIEVGVDYIAITDASGAIVLIPIAQINSFQ</sequence>
<comment type="caution">
    <text evidence="1">The sequence shown here is derived from an EMBL/GenBank/DDBJ whole genome shotgun (WGS) entry which is preliminary data.</text>
</comment>
<dbReference type="Pfam" id="PF10842">
    <property type="entry name" value="DUF2642"/>
    <property type="match status" value="1"/>
</dbReference>
<keyword evidence="2" id="KW-1185">Reference proteome</keyword>
<dbReference type="InterPro" id="IPR020139">
    <property type="entry name" value="DUF2642"/>
</dbReference>
<evidence type="ECO:0000313" key="1">
    <source>
        <dbReference type="EMBL" id="MFB9328580.1"/>
    </source>
</evidence>
<gene>
    <name evidence="1" type="ORF">ACFFSY_21815</name>
</gene>
<reference evidence="1 2" key="1">
    <citation type="submission" date="2024-09" db="EMBL/GenBank/DDBJ databases">
        <authorList>
            <person name="Sun Q."/>
            <person name="Mori K."/>
        </authorList>
    </citation>
    <scope>NUCLEOTIDE SEQUENCE [LARGE SCALE GENOMIC DNA]</scope>
    <source>
        <strain evidence="1 2">TISTR 2452</strain>
    </source>
</reference>
<protein>
    <submittedName>
        <fullName evidence="1">DUF2642 domain-containing protein</fullName>
    </submittedName>
</protein>
<dbReference type="EMBL" id="JBHMDO010000034">
    <property type="protein sequence ID" value="MFB9328580.1"/>
    <property type="molecule type" value="Genomic_DNA"/>
</dbReference>
<dbReference type="RefSeq" id="WP_377498029.1">
    <property type="nucleotide sequence ID" value="NZ_JBHMDO010000034.1"/>
</dbReference>
<accession>A0ABV5KTL7</accession>
<organism evidence="1 2">
    <name type="scientific">Paenibacillus aurantiacus</name>
    <dbReference type="NCBI Taxonomy" id="1936118"/>
    <lineage>
        <taxon>Bacteria</taxon>
        <taxon>Bacillati</taxon>
        <taxon>Bacillota</taxon>
        <taxon>Bacilli</taxon>
        <taxon>Bacillales</taxon>
        <taxon>Paenibacillaceae</taxon>
        <taxon>Paenibacillus</taxon>
    </lineage>
</organism>
<proteinExistence type="predicted"/>
<dbReference type="Proteomes" id="UP001589747">
    <property type="component" value="Unassembled WGS sequence"/>
</dbReference>
<name>A0ABV5KTL7_9BACL</name>
<evidence type="ECO:0000313" key="2">
    <source>
        <dbReference type="Proteomes" id="UP001589747"/>
    </source>
</evidence>